<proteinExistence type="predicted"/>
<sequence length="149" mass="16995">MLSRFMPLPAKAAGCILSVAFLMSNANAQDAGRYQLEKTENGYVRLDTRTGALSICRLEAEQLVCKMATEDREAYEDDITDLSKRVKALEEKIANIEPQVSRHQGFPSEDDFERSMSYMERFMRRFMDIAKSFDRQTQDPAEPDNPGKT</sequence>
<protein>
    <submittedName>
        <fullName evidence="3">Uncharacterized protein</fullName>
    </submittedName>
</protein>
<name>A0A364JZJ1_9HYPH</name>
<gene>
    <name evidence="3" type="ORF">C7374_101498</name>
</gene>
<dbReference type="EMBL" id="QLMK01000001">
    <property type="protein sequence ID" value="RAK34164.1"/>
    <property type="molecule type" value="Genomic_DNA"/>
</dbReference>
<dbReference type="RefSeq" id="WP_245412553.1">
    <property type="nucleotide sequence ID" value="NZ_JBHEEY010000001.1"/>
</dbReference>
<evidence type="ECO:0000313" key="3">
    <source>
        <dbReference type="EMBL" id="RAK34164.1"/>
    </source>
</evidence>
<evidence type="ECO:0000313" key="4">
    <source>
        <dbReference type="Proteomes" id="UP000249453"/>
    </source>
</evidence>
<keyword evidence="2" id="KW-0732">Signal</keyword>
<comment type="caution">
    <text evidence="3">The sequence shown here is derived from an EMBL/GenBank/DDBJ whole genome shotgun (WGS) entry which is preliminary data.</text>
</comment>
<evidence type="ECO:0000256" key="1">
    <source>
        <dbReference type="SAM" id="Coils"/>
    </source>
</evidence>
<feature type="signal peptide" evidence="2">
    <location>
        <begin position="1"/>
        <end position="28"/>
    </location>
</feature>
<dbReference type="AlphaFoldDB" id="A0A364JZJ1"/>
<feature type="coiled-coil region" evidence="1">
    <location>
        <begin position="65"/>
        <end position="92"/>
    </location>
</feature>
<accession>A0A364JZJ1</accession>
<keyword evidence="4" id="KW-1185">Reference proteome</keyword>
<keyword evidence="1" id="KW-0175">Coiled coil</keyword>
<feature type="chain" id="PRO_5016694344" evidence="2">
    <location>
        <begin position="29"/>
        <end position="149"/>
    </location>
</feature>
<organism evidence="3 4">
    <name type="scientific">Falsochrobactrum ovis</name>
    <dbReference type="NCBI Taxonomy" id="1293442"/>
    <lineage>
        <taxon>Bacteria</taxon>
        <taxon>Pseudomonadati</taxon>
        <taxon>Pseudomonadota</taxon>
        <taxon>Alphaproteobacteria</taxon>
        <taxon>Hyphomicrobiales</taxon>
        <taxon>Brucellaceae</taxon>
        <taxon>Falsochrobactrum</taxon>
    </lineage>
</organism>
<dbReference type="Proteomes" id="UP000249453">
    <property type="component" value="Unassembled WGS sequence"/>
</dbReference>
<evidence type="ECO:0000256" key="2">
    <source>
        <dbReference type="SAM" id="SignalP"/>
    </source>
</evidence>
<reference evidence="3 4" key="1">
    <citation type="submission" date="2018-06" db="EMBL/GenBank/DDBJ databases">
        <title>Genomic Encyclopedia of Type Strains, Phase IV (KMG-IV): sequencing the most valuable type-strain genomes for metagenomic binning, comparative biology and taxonomic classification.</title>
        <authorList>
            <person name="Goeker M."/>
        </authorList>
    </citation>
    <scope>NUCLEOTIDE SEQUENCE [LARGE SCALE GENOMIC DNA]</scope>
    <source>
        <strain evidence="3 4">DSM 26720</strain>
    </source>
</reference>